<dbReference type="KEGG" id="qsa:O6P43_026422"/>
<evidence type="ECO:0000313" key="2">
    <source>
        <dbReference type="EMBL" id="KAJ7950202.1"/>
    </source>
</evidence>
<accession>A0AAD7PCM6</accession>
<gene>
    <name evidence="2" type="ORF">O6P43_026422</name>
</gene>
<sequence length="93" mass="9877">MHPYVDPKSSTGETSSLKGFAKGPCPSIYMVTDDLFVTPMSSISSLSFPNKSNILLNDVAEKVGLSILTASLQSSSALTNGLNNVLNNVKEKK</sequence>
<feature type="compositionally biased region" description="Polar residues" evidence="1">
    <location>
        <begin position="8"/>
        <end position="17"/>
    </location>
</feature>
<evidence type="ECO:0000313" key="3">
    <source>
        <dbReference type="Proteomes" id="UP001163823"/>
    </source>
</evidence>
<protein>
    <submittedName>
        <fullName evidence="2">DUF674 family protein</fullName>
    </submittedName>
</protein>
<dbReference type="EMBL" id="JARAOO010000011">
    <property type="protein sequence ID" value="KAJ7950202.1"/>
    <property type="molecule type" value="Genomic_DNA"/>
</dbReference>
<evidence type="ECO:0000256" key="1">
    <source>
        <dbReference type="SAM" id="MobiDB-lite"/>
    </source>
</evidence>
<keyword evidence="3" id="KW-1185">Reference proteome</keyword>
<dbReference type="InterPro" id="IPR007750">
    <property type="entry name" value="DUF674"/>
</dbReference>
<comment type="caution">
    <text evidence="2">The sequence shown here is derived from an EMBL/GenBank/DDBJ whole genome shotgun (WGS) entry which is preliminary data.</text>
</comment>
<dbReference type="Pfam" id="PF05056">
    <property type="entry name" value="DUF674"/>
    <property type="match status" value="1"/>
</dbReference>
<name>A0AAD7PCM6_QUISA</name>
<dbReference type="Proteomes" id="UP001163823">
    <property type="component" value="Chromosome 11"/>
</dbReference>
<dbReference type="AlphaFoldDB" id="A0AAD7PCM6"/>
<reference evidence="2" key="1">
    <citation type="journal article" date="2023" name="Science">
        <title>Elucidation of the pathway for biosynthesis of saponin adjuvants from the soapbark tree.</title>
        <authorList>
            <person name="Reed J."/>
            <person name="Orme A."/>
            <person name="El-Demerdash A."/>
            <person name="Owen C."/>
            <person name="Martin L.B.B."/>
            <person name="Misra R.C."/>
            <person name="Kikuchi S."/>
            <person name="Rejzek M."/>
            <person name="Martin A.C."/>
            <person name="Harkess A."/>
            <person name="Leebens-Mack J."/>
            <person name="Louveau T."/>
            <person name="Stephenson M.J."/>
            <person name="Osbourn A."/>
        </authorList>
    </citation>
    <scope>NUCLEOTIDE SEQUENCE</scope>
    <source>
        <strain evidence="2">S10</strain>
    </source>
</reference>
<proteinExistence type="predicted"/>
<organism evidence="2 3">
    <name type="scientific">Quillaja saponaria</name>
    <name type="common">Soap bark tree</name>
    <dbReference type="NCBI Taxonomy" id="32244"/>
    <lineage>
        <taxon>Eukaryota</taxon>
        <taxon>Viridiplantae</taxon>
        <taxon>Streptophyta</taxon>
        <taxon>Embryophyta</taxon>
        <taxon>Tracheophyta</taxon>
        <taxon>Spermatophyta</taxon>
        <taxon>Magnoliopsida</taxon>
        <taxon>eudicotyledons</taxon>
        <taxon>Gunneridae</taxon>
        <taxon>Pentapetalae</taxon>
        <taxon>rosids</taxon>
        <taxon>fabids</taxon>
        <taxon>Fabales</taxon>
        <taxon>Quillajaceae</taxon>
        <taxon>Quillaja</taxon>
    </lineage>
</organism>
<feature type="region of interest" description="Disordered" evidence="1">
    <location>
        <begin position="1"/>
        <end position="21"/>
    </location>
</feature>